<evidence type="ECO:0000256" key="12">
    <source>
        <dbReference type="SAM" id="SignalP"/>
    </source>
</evidence>
<dbReference type="InterPro" id="IPR045278">
    <property type="entry name" value="CRS1/CFM2/CFM3"/>
</dbReference>
<dbReference type="FunFam" id="3.30.110.60:FF:000002">
    <property type="entry name" value="CRS2-associated factor 1, chloroplastic"/>
    <property type="match status" value="2"/>
</dbReference>
<dbReference type="Pfam" id="PF01985">
    <property type="entry name" value="CRS1_YhbY"/>
    <property type="match status" value="4"/>
</dbReference>
<feature type="domain" description="CRM" evidence="13">
    <location>
        <begin position="590"/>
        <end position="687"/>
    </location>
</feature>
<dbReference type="SMART" id="SM01103">
    <property type="entry name" value="CRS1_YhbY"/>
    <property type="match status" value="4"/>
</dbReference>
<evidence type="ECO:0000256" key="6">
    <source>
        <dbReference type="ARBA" id="ARBA00022884"/>
    </source>
</evidence>
<feature type="region of interest" description="Disordered" evidence="11">
    <location>
        <begin position="473"/>
        <end position="518"/>
    </location>
</feature>
<sequence>MKSKGIHCFCTFLLVFLFLGFQNCVQGRLLASSKPDRDDAAAYARWLVSQNTWGILNTISSELDGAPFGNVVSFSDGTPDKSTGIPYFYLTTLDPTARNALKDQRSSLAISEFPLGTCGNADPESPVCAKITLTGKLVLLDANSKEAEFAQTALFTKHPEMKGWPKSHNFQIYKLEIEDIFMINWYGGPKPLTVDQYLKYKMHHLDQYAIVPKASFTFQASLAAMNFLSAKFFAFQYPKTHKKPRKQIFLIRSSITPPGNKTLPQSAIQRIADKLRSLGFSETQNAEPESKSGSGPGSDSPGEIFVPLPQKLPKYRVGHTIDTSWSTPENPVPDPGSGPGNLMVRFKEMKRERKKVRVTEEDRAVPSLAELTLSKAELRRLQTLGIAEERKLKIGKAGITEGIVNGIHERWRRNEVVRIVCEDICKMNMKRTHEVLERKTGGLVVWRSGSKIILYRGADYKYPYFSADKIATDDTSSNASPVTDMDNEELHETESCSSDSTAAKAATPNATDKTTKPMIVQGVGSPNRVRFQMPGEAELVEEADRLLDGLGPRFNDWWGYEPLPVDGDLLPAVVPGYRRPFRLLPYGVKPILTNDEMTTLRRLSRPLPCHFVLGRNRKLQGLAASIVKLWEKCEIAKIAVKRGVQNTNSELMAQELKWLTGGTLLARDKDFIVLYRGKDFLPSAVSSAIEERRKHGTAGCSESREAAQEVNENATSGYQKKSKGSKDERSNIFGGPKNMKSAEATIKKTHTKLSMALEKKEKAEKLLAELEQVDIPQQPDIDKEGITEEERYMLRKVGLRMKPFLPLGRRGVFDGTVENMHLHWKYRELVKIISKDINFDAVYQVARMLEAESGGILVAVERVSKGYAIIVYRGKNYERPTSLRPQTLLTKREAMKRSLEEQRRKVVDEGTNNMQTVEQSRLPMDQEELEILQSVKDATSDIECPASPRGHVEATGKGKSKSVSIENDKSVAAISIHQPSELEPTEPYSMHYGIENHKTESESSSESVTIKRDAPELRTLHTEVEIVDSTSFPDNVGEEIDYSGAVNAEDCISNNGSMESLMESANDRLHVSNSSMDENVSNKMASTAKFLSNKDRLLLRKQALKMKKRPLLAIGRSNSVTGLAKAIKAHFQKHPLVIVNVKGRAKGTSVQEVVLKLQEATGAILVSQEPSKVILYRGWGAGDGVVRGHKKNAKDASIQNRPAVSPELIAAIKLECGSRSSKQIYTSFFNLQCEDTGLDQMVLMPLTAFCRCLIKLS</sequence>
<dbReference type="PANTHER" id="PTHR31846:SF20">
    <property type="entry name" value="CRM-DOMAIN CONTAINING FACTOR CFM2, CHLOROPLASTIC"/>
    <property type="match status" value="1"/>
</dbReference>
<feature type="compositionally biased region" description="Polar residues" evidence="11">
    <location>
        <begin position="710"/>
        <end position="719"/>
    </location>
</feature>
<feature type="region of interest" description="Disordered" evidence="11">
    <location>
        <begin position="696"/>
        <end position="741"/>
    </location>
</feature>
<evidence type="ECO:0000313" key="15">
    <source>
        <dbReference type="Proteomes" id="UP000187203"/>
    </source>
</evidence>
<accession>A0A1R3KNY8</accession>
<keyword evidence="12" id="KW-0732">Signal</keyword>
<evidence type="ECO:0000256" key="11">
    <source>
        <dbReference type="SAM" id="MobiDB-lite"/>
    </source>
</evidence>
<dbReference type="InterPro" id="IPR012349">
    <property type="entry name" value="Split_barrel_FMN-bd"/>
</dbReference>
<keyword evidence="4" id="KW-0507">mRNA processing</keyword>
<dbReference type="GO" id="GO:1990904">
    <property type="term" value="C:ribonucleoprotein complex"/>
    <property type="evidence" value="ECO:0007669"/>
    <property type="project" value="UniProtKB-KW"/>
</dbReference>
<dbReference type="GO" id="GO:0000373">
    <property type="term" value="P:Group II intron splicing"/>
    <property type="evidence" value="ECO:0007669"/>
    <property type="project" value="UniProtKB-ARBA"/>
</dbReference>
<dbReference type="GO" id="GO:0003729">
    <property type="term" value="F:mRNA binding"/>
    <property type="evidence" value="ECO:0007669"/>
    <property type="project" value="InterPro"/>
</dbReference>
<evidence type="ECO:0000259" key="13">
    <source>
        <dbReference type="PROSITE" id="PS51295"/>
    </source>
</evidence>
<dbReference type="Pfam" id="PF13883">
    <property type="entry name" value="CREG_beta-barrel"/>
    <property type="match status" value="1"/>
</dbReference>
<feature type="domain" description="CRM" evidence="13">
    <location>
        <begin position="1089"/>
        <end position="1188"/>
    </location>
</feature>
<name>A0A1R3KNY8_9ROSI</name>
<feature type="compositionally biased region" description="Low complexity" evidence="11">
    <location>
        <begin position="291"/>
        <end position="303"/>
    </location>
</feature>
<dbReference type="InterPro" id="IPR001890">
    <property type="entry name" value="RNA-binding_CRM"/>
</dbReference>
<organism evidence="14 15">
    <name type="scientific">Corchorus olitorius</name>
    <dbReference type="NCBI Taxonomy" id="93759"/>
    <lineage>
        <taxon>Eukaryota</taxon>
        <taxon>Viridiplantae</taxon>
        <taxon>Streptophyta</taxon>
        <taxon>Embryophyta</taxon>
        <taxon>Tracheophyta</taxon>
        <taxon>Spermatophyta</taxon>
        <taxon>Magnoliopsida</taxon>
        <taxon>eudicotyledons</taxon>
        <taxon>Gunneridae</taxon>
        <taxon>Pentapetalae</taxon>
        <taxon>rosids</taxon>
        <taxon>malvids</taxon>
        <taxon>Malvales</taxon>
        <taxon>Malvaceae</taxon>
        <taxon>Grewioideae</taxon>
        <taxon>Apeibeae</taxon>
        <taxon>Corchorus</taxon>
    </lineage>
</organism>
<evidence type="ECO:0000256" key="9">
    <source>
        <dbReference type="ARBA" id="ARBA00023274"/>
    </source>
</evidence>
<evidence type="ECO:0000256" key="2">
    <source>
        <dbReference type="ARBA" id="ARBA00022528"/>
    </source>
</evidence>
<dbReference type="PANTHER" id="PTHR31846">
    <property type="entry name" value="CRS1 / YHBY (CRM) DOMAIN-CONTAINING PROTEIN"/>
    <property type="match status" value="1"/>
</dbReference>
<dbReference type="AlphaFoldDB" id="A0A1R3KNY8"/>
<dbReference type="FunFam" id="3.30.110.60:FF:000003">
    <property type="entry name" value="CRM-domain containing factor CFM3B, chloroplastic"/>
    <property type="match status" value="1"/>
</dbReference>
<keyword evidence="15" id="KW-1185">Reference proteome</keyword>
<feature type="domain" description="CRM" evidence="13">
    <location>
        <begin position="371"/>
        <end position="467"/>
    </location>
</feature>
<feature type="signal peptide" evidence="12">
    <location>
        <begin position="1"/>
        <end position="27"/>
    </location>
</feature>
<dbReference type="SUPFAM" id="SSF75471">
    <property type="entry name" value="YhbY-like"/>
    <property type="match status" value="4"/>
</dbReference>
<feature type="region of interest" description="Disordered" evidence="11">
    <location>
        <begin position="320"/>
        <end position="340"/>
    </location>
</feature>
<keyword evidence="8" id="KW-0508">mRNA splicing</keyword>
<keyword evidence="3" id="KW-0934">Plastid</keyword>
<evidence type="ECO:0000313" key="14">
    <source>
        <dbReference type="EMBL" id="OMP08774.1"/>
    </source>
</evidence>
<feature type="region of interest" description="Disordered" evidence="11">
    <location>
        <begin position="282"/>
        <end position="305"/>
    </location>
</feature>
<evidence type="ECO:0000256" key="5">
    <source>
        <dbReference type="ARBA" id="ARBA00022737"/>
    </source>
</evidence>
<dbReference type="SUPFAM" id="SSF50475">
    <property type="entry name" value="FMN-binding split barrel"/>
    <property type="match status" value="1"/>
</dbReference>
<evidence type="ECO:0000256" key="1">
    <source>
        <dbReference type="ARBA" id="ARBA00004229"/>
    </source>
</evidence>
<feature type="region of interest" description="Disordered" evidence="11">
    <location>
        <begin position="941"/>
        <end position="964"/>
    </location>
</feature>
<feature type="chain" id="PRO_5012277671" description="CRM domain-containing protein" evidence="12">
    <location>
        <begin position="28"/>
        <end position="1257"/>
    </location>
</feature>
<evidence type="ECO:0000256" key="3">
    <source>
        <dbReference type="ARBA" id="ARBA00022640"/>
    </source>
</evidence>
<comment type="caution">
    <text evidence="14">The sequence shown here is derived from an EMBL/GenBank/DDBJ whole genome shotgun (WGS) entry which is preliminary data.</text>
</comment>
<dbReference type="OrthoDB" id="551352at2759"/>
<dbReference type="GO" id="GO:0006397">
    <property type="term" value="P:mRNA processing"/>
    <property type="evidence" value="ECO:0007669"/>
    <property type="project" value="UniProtKB-KW"/>
</dbReference>
<comment type="subcellular location">
    <subcellularLocation>
        <location evidence="1">Plastid</location>
        <location evidence="1">Chloroplast</location>
    </subcellularLocation>
</comment>
<keyword evidence="9" id="KW-0687">Ribonucleoprotein</keyword>
<proteinExistence type="predicted"/>
<gene>
    <name evidence="14" type="ORF">COLO4_06153</name>
</gene>
<dbReference type="Gene3D" id="3.30.110.60">
    <property type="entry name" value="YhbY-like"/>
    <property type="match status" value="4"/>
</dbReference>
<protein>
    <recommendedName>
        <fullName evidence="13">CRM domain-containing protein</fullName>
    </recommendedName>
</protein>
<dbReference type="EMBL" id="AWUE01012618">
    <property type="protein sequence ID" value="OMP08774.1"/>
    <property type="molecule type" value="Genomic_DNA"/>
</dbReference>
<dbReference type="GO" id="GO:0009507">
    <property type="term" value="C:chloroplast"/>
    <property type="evidence" value="ECO:0007669"/>
    <property type="project" value="UniProtKB-SubCell"/>
</dbReference>
<reference evidence="15" key="1">
    <citation type="submission" date="2013-09" db="EMBL/GenBank/DDBJ databases">
        <title>Corchorus olitorius genome sequencing.</title>
        <authorList>
            <person name="Alam M."/>
            <person name="Haque M.S."/>
            <person name="Islam M.S."/>
            <person name="Emdad E.M."/>
            <person name="Islam M.M."/>
            <person name="Ahmed B."/>
            <person name="Halim A."/>
            <person name="Hossen Q.M.M."/>
            <person name="Hossain M.Z."/>
            <person name="Ahmed R."/>
            <person name="Khan M.M."/>
            <person name="Islam R."/>
            <person name="Rashid M.M."/>
            <person name="Khan S.A."/>
            <person name="Rahman M.S."/>
            <person name="Alam M."/>
            <person name="Yahiya A.S."/>
            <person name="Khan M.S."/>
            <person name="Azam M.S."/>
            <person name="Haque T."/>
            <person name="Lashkar M.Z.H."/>
            <person name="Akhand A.I."/>
            <person name="Morshed G."/>
            <person name="Roy S."/>
            <person name="Uddin K.S."/>
            <person name="Rabeya T."/>
            <person name="Hossain A.S."/>
            <person name="Chowdhury A."/>
            <person name="Snigdha A.R."/>
            <person name="Mortoza M.S."/>
            <person name="Matin S.A."/>
            <person name="Hoque S.M.E."/>
            <person name="Islam M.K."/>
            <person name="Roy D.K."/>
            <person name="Haider R."/>
            <person name="Moosa M.M."/>
            <person name="Elias S.M."/>
            <person name="Hasan A.M."/>
            <person name="Jahan S."/>
            <person name="Shafiuddin M."/>
            <person name="Mahmood N."/>
            <person name="Shommy N.S."/>
        </authorList>
    </citation>
    <scope>NUCLEOTIDE SEQUENCE [LARGE SCALE GENOMIC DNA]</scope>
    <source>
        <strain evidence="15">cv. O-4</strain>
    </source>
</reference>
<keyword evidence="7" id="KW-0809">Transit peptide</keyword>
<evidence type="ECO:0000256" key="8">
    <source>
        <dbReference type="ARBA" id="ARBA00023187"/>
    </source>
</evidence>
<evidence type="ECO:0000256" key="4">
    <source>
        <dbReference type="ARBA" id="ARBA00022664"/>
    </source>
</evidence>
<dbReference type="InterPro" id="IPR055343">
    <property type="entry name" value="CREG_beta-barrel"/>
</dbReference>
<dbReference type="InterPro" id="IPR035920">
    <property type="entry name" value="YhbY-like_sf"/>
</dbReference>
<evidence type="ECO:0000256" key="10">
    <source>
        <dbReference type="PROSITE-ProRule" id="PRU00626"/>
    </source>
</evidence>
<dbReference type="Proteomes" id="UP000187203">
    <property type="component" value="Unassembled WGS sequence"/>
</dbReference>
<dbReference type="Gene3D" id="2.30.110.10">
    <property type="entry name" value="Electron Transport, Fmn-binding Protein, Chain A"/>
    <property type="match status" value="1"/>
</dbReference>
<keyword evidence="5" id="KW-0677">Repeat</keyword>
<keyword evidence="6 10" id="KW-0694">RNA-binding</keyword>
<feature type="domain" description="CRM" evidence="13">
    <location>
        <begin position="784"/>
        <end position="884"/>
    </location>
</feature>
<evidence type="ECO:0000256" key="7">
    <source>
        <dbReference type="ARBA" id="ARBA00022946"/>
    </source>
</evidence>
<dbReference type="PROSITE" id="PS51295">
    <property type="entry name" value="CRM"/>
    <property type="match status" value="4"/>
</dbReference>
<dbReference type="STRING" id="93759.A0A1R3KNY8"/>
<keyword evidence="2" id="KW-0150">Chloroplast</keyword>